<evidence type="ECO:0000313" key="1">
    <source>
        <dbReference type="EMBL" id="MBN7813398.1"/>
    </source>
</evidence>
<accession>A0ABS3C8F1</accession>
<dbReference type="EMBL" id="JAFKCT010000012">
    <property type="protein sequence ID" value="MBN7813398.1"/>
    <property type="molecule type" value="Genomic_DNA"/>
</dbReference>
<proteinExistence type="predicted"/>
<gene>
    <name evidence="1" type="ORF">J0A68_20755</name>
</gene>
<dbReference type="PROSITE" id="PS51257">
    <property type="entry name" value="PROKAR_LIPOPROTEIN"/>
    <property type="match status" value="1"/>
</dbReference>
<keyword evidence="2" id="KW-1185">Reference proteome</keyword>
<reference evidence="1 2" key="1">
    <citation type="submission" date="2021-03" db="EMBL/GenBank/DDBJ databases">
        <title>novel species isolated from a fishpond in China.</title>
        <authorList>
            <person name="Lu H."/>
            <person name="Cai Z."/>
        </authorList>
    </citation>
    <scope>NUCLEOTIDE SEQUENCE [LARGE SCALE GENOMIC DNA]</scope>
    <source>
        <strain evidence="1 2">H41</strain>
    </source>
</reference>
<sequence>MNRFHHELMCLMALLIIFYGCQRSDKLLEKIESPSKLINEANHRRDSQRLSPVHQELDLAKEIPVSREVLKTWVPEIVDDFQRTQLLSGHRAEAGIVAIQASYQHQTLPNQSIQLEILDGAGKNGALLLRAASERLELDIEEFSNGSKTRIYSRKEMRARETEIAEQNFTEIEFIDQNRFHYTLKGFGLTIDQLWGFCQSANFISN</sequence>
<protein>
    <submittedName>
        <fullName evidence="1">Uncharacterized protein</fullName>
    </submittedName>
</protein>
<evidence type="ECO:0000313" key="2">
    <source>
        <dbReference type="Proteomes" id="UP000664317"/>
    </source>
</evidence>
<dbReference type="Proteomes" id="UP000664317">
    <property type="component" value="Unassembled WGS sequence"/>
</dbReference>
<organism evidence="1 2">
    <name type="scientific">Algoriphagus oliviformis</name>
    <dbReference type="NCBI Taxonomy" id="2811231"/>
    <lineage>
        <taxon>Bacteria</taxon>
        <taxon>Pseudomonadati</taxon>
        <taxon>Bacteroidota</taxon>
        <taxon>Cytophagia</taxon>
        <taxon>Cytophagales</taxon>
        <taxon>Cyclobacteriaceae</taxon>
        <taxon>Algoriphagus</taxon>
    </lineage>
</organism>
<comment type="caution">
    <text evidence="1">The sequence shown here is derived from an EMBL/GenBank/DDBJ whole genome shotgun (WGS) entry which is preliminary data.</text>
</comment>
<dbReference type="RefSeq" id="WP_206580169.1">
    <property type="nucleotide sequence ID" value="NZ_JAFKCT010000012.1"/>
</dbReference>
<name>A0ABS3C8F1_9BACT</name>